<reference evidence="2" key="1">
    <citation type="submission" date="2007-06" db="EMBL/GenBank/DDBJ databases">
        <authorList>
            <person name="Brinkac L.M."/>
            <person name="Daugherty S."/>
            <person name="Dodson R.J."/>
            <person name="Madupu R."/>
            <person name="Brown J.L."/>
            <person name="Bruce D."/>
            <person name="Detter C."/>
            <person name="Munk C."/>
            <person name="Smith L.A."/>
            <person name="Smith T.J."/>
            <person name="White O."/>
            <person name="Brettin T.S."/>
        </authorList>
    </citation>
    <scope>NUCLEOTIDE SEQUENCE [LARGE SCALE GENOMIC DNA]</scope>
    <source>
        <strain evidence="2">Langeland / NCTC 10281 / Type F</strain>
    </source>
</reference>
<dbReference type="EMBL" id="CP000728">
    <property type="protein sequence ID" value="ABS41525.1"/>
    <property type="molecule type" value="Genomic_DNA"/>
</dbReference>
<evidence type="ECO:0000313" key="2">
    <source>
        <dbReference type="Proteomes" id="UP000002410"/>
    </source>
</evidence>
<gene>
    <name evidence="1" type="ordered locus">CLI_0772</name>
</gene>
<name>A7GB90_CLOBL</name>
<sequence length="61" mass="7125">MCIVKCIFSFIFIIEKSSLLVILSDNINEELTYELIKNILENFSKVLTESSTREVITYDNF</sequence>
<evidence type="ECO:0000313" key="1">
    <source>
        <dbReference type="EMBL" id="ABS41525.1"/>
    </source>
</evidence>
<protein>
    <submittedName>
        <fullName evidence="1">Uncharacterized protein</fullName>
    </submittedName>
</protein>
<dbReference type="AlphaFoldDB" id="A7GB90"/>
<dbReference type="Proteomes" id="UP000002410">
    <property type="component" value="Chromosome"/>
</dbReference>
<dbReference type="HOGENOM" id="CLU_2914168_0_0_9"/>
<proteinExistence type="predicted"/>
<dbReference type="KEGG" id="cbf:CLI_0772"/>
<dbReference type="RefSeq" id="WP_011987644.1">
    <property type="nucleotide sequence ID" value="NC_009699.1"/>
</dbReference>
<accession>A7GB90</accession>
<organism evidence="1 2">
    <name type="scientific">Clostridium botulinum (strain Langeland / NCTC 10281 / Type F)</name>
    <dbReference type="NCBI Taxonomy" id="441772"/>
    <lineage>
        <taxon>Bacteria</taxon>
        <taxon>Bacillati</taxon>
        <taxon>Bacillota</taxon>
        <taxon>Clostridia</taxon>
        <taxon>Eubacteriales</taxon>
        <taxon>Clostridiaceae</taxon>
        <taxon>Clostridium</taxon>
    </lineage>
</organism>